<sequence>MHLIHISPKKKGQSFEIQLEYHGGEVQPYAILSHRWGRPEDEVTFQDLMLQSKNAKQKKGYRKVEECCRKALEHKLSYAWIDTCCIDKSSSAELSEAINSMYAWYAAASVCFAYLEDVPAAESEMGGFRKTDVRTSNWFTRGWTLQELIAPKEVIFFNGNWDPRPIGTKSSLSDLIQEITQIRKVFLLDRNKVPNASVAERMSWASRRKTTRLEDEAYCLMGLFGVNMPTIYGEKRNAFRRLQEEIMRFSTDHSIFAWEGDGNVLGMLATSPAQFENSSKYVPMDYIKFATKSGINDENELSLPSQTHVGCAQPNYSMTNFGLQIQLPIVSLKVRRFEDIFLAFLACTWKDRPVIIFLRQRPGRPKSHFYRTSFDHMSLVHKDILSRVWKSYGITVRQAIWISAWENYGQWAPHPSLTVPSNSEEFHIRIHADAFQDMDRTTLTWFPEKLYDQDNCYLKLGPGQHVAFLATTRSRNGARPIEFAFVLGLLDDYVWMSCDIDGGECMYGSPRQYHDSHDLFTIVSGGIGLSPIKLADVSGIRFGGKKLGAHGRSGSMRLSVRMFSSEPSLSYSRSQILG</sequence>
<accession>A0ABR0SG23</accession>
<evidence type="ECO:0000313" key="3">
    <source>
        <dbReference type="EMBL" id="KAK5990695.1"/>
    </source>
</evidence>
<dbReference type="PANTHER" id="PTHR10622">
    <property type="entry name" value="HET DOMAIN-CONTAINING PROTEIN"/>
    <property type="match status" value="1"/>
</dbReference>
<dbReference type="Pfam" id="PF06985">
    <property type="entry name" value="HET"/>
    <property type="match status" value="1"/>
</dbReference>
<proteinExistence type="predicted"/>
<dbReference type="Pfam" id="PF26640">
    <property type="entry name" value="DUF8212"/>
    <property type="match status" value="1"/>
</dbReference>
<feature type="domain" description="Heterokaryon incompatibility" evidence="1">
    <location>
        <begin position="29"/>
        <end position="120"/>
    </location>
</feature>
<organism evidence="3 4">
    <name type="scientific">Cladobotryum mycophilum</name>
    <dbReference type="NCBI Taxonomy" id="491253"/>
    <lineage>
        <taxon>Eukaryota</taxon>
        <taxon>Fungi</taxon>
        <taxon>Dikarya</taxon>
        <taxon>Ascomycota</taxon>
        <taxon>Pezizomycotina</taxon>
        <taxon>Sordariomycetes</taxon>
        <taxon>Hypocreomycetidae</taxon>
        <taxon>Hypocreales</taxon>
        <taxon>Hypocreaceae</taxon>
        <taxon>Cladobotryum</taxon>
    </lineage>
</organism>
<feature type="domain" description="DUF8212" evidence="2">
    <location>
        <begin position="237"/>
        <end position="333"/>
    </location>
</feature>
<evidence type="ECO:0000313" key="4">
    <source>
        <dbReference type="Proteomes" id="UP001338125"/>
    </source>
</evidence>
<dbReference type="Proteomes" id="UP001338125">
    <property type="component" value="Unassembled WGS sequence"/>
</dbReference>
<name>A0ABR0SG23_9HYPO</name>
<dbReference type="EMBL" id="JAVFKD010000014">
    <property type="protein sequence ID" value="KAK5990695.1"/>
    <property type="molecule type" value="Genomic_DNA"/>
</dbReference>
<protein>
    <submittedName>
        <fullName evidence="3">Vegetative incompatibility protein HET-E-1</fullName>
    </submittedName>
</protein>
<dbReference type="InterPro" id="IPR010730">
    <property type="entry name" value="HET"/>
</dbReference>
<evidence type="ECO:0000259" key="2">
    <source>
        <dbReference type="Pfam" id="PF26640"/>
    </source>
</evidence>
<reference evidence="3 4" key="1">
    <citation type="submission" date="2024-01" db="EMBL/GenBank/DDBJ databases">
        <title>Complete genome of Cladobotryum mycophilum ATHUM6906.</title>
        <authorList>
            <person name="Christinaki A.C."/>
            <person name="Myridakis A.I."/>
            <person name="Kouvelis V.N."/>
        </authorList>
    </citation>
    <scope>NUCLEOTIDE SEQUENCE [LARGE SCALE GENOMIC DNA]</scope>
    <source>
        <strain evidence="3 4">ATHUM6906</strain>
    </source>
</reference>
<dbReference type="InterPro" id="IPR058525">
    <property type="entry name" value="DUF8212"/>
</dbReference>
<evidence type="ECO:0000259" key="1">
    <source>
        <dbReference type="Pfam" id="PF06985"/>
    </source>
</evidence>
<gene>
    <name evidence="3" type="ORF">PT974_08964</name>
</gene>
<comment type="caution">
    <text evidence="3">The sequence shown here is derived from an EMBL/GenBank/DDBJ whole genome shotgun (WGS) entry which is preliminary data.</text>
</comment>
<keyword evidence="4" id="KW-1185">Reference proteome</keyword>
<dbReference type="PANTHER" id="PTHR10622:SF10">
    <property type="entry name" value="HET DOMAIN-CONTAINING PROTEIN"/>
    <property type="match status" value="1"/>
</dbReference>